<keyword evidence="1" id="KW-0472">Membrane</keyword>
<accession>A0A0J1BDE6</accession>
<sequence length="543" mass="59692">MTWHRRADQPRSAYHGLIAQCHWQIATSRLKGTMMQRMTLSIQPCCESKSATKPSFAKFGTMTLAWFALSICVTGVAMAADTDKVFRAGAVAIDITPETFPVSSSGSMTHRTAKQAHDPLHARCLVLNDGETSIALVTCDSCMIPREIYDSAKQMAAEATGIATDHILCSATHTHTAVSVAPTFQSLVEQDYLPFLTKRIAEGIVQAHAQLEPARIGWAIGNNPNQVFNRRWFLRPGVEINDPFDLGTDRVRVNPSANSPTLLQPAGPVDPEVPVLAVQALDGRPIAMWANYSLHYVGGVPPESLSADYFGEFARQFTNMIDAGESEPPFVATMTNGTSGNINNINFFEGRDHQQPFEQIRLVANDVAASARVAYQRIQFEDWVPLAMRETEIELGVRRPTADEVARAEQLIAESSPGPWSDRRLIYAGETLELAEYLPTVKVKLQAIRIGELAIVSSPCETFVETGLAIKQSSPFKPTFTIELANGYNGYLPPPDQHALGGYETWRAKSSYLAVDAEPQIRETLLNLLDDLKQSPPVSPARR</sequence>
<dbReference type="STRING" id="595434.RISK_003634"/>
<evidence type="ECO:0000256" key="1">
    <source>
        <dbReference type="SAM" id="Phobius"/>
    </source>
</evidence>
<dbReference type="PATRIC" id="fig|595434.4.peg.3459"/>
<gene>
    <name evidence="2" type="ORF">RISK_003634</name>
</gene>
<dbReference type="Proteomes" id="UP000036367">
    <property type="component" value="Unassembled WGS sequence"/>
</dbReference>
<dbReference type="EMBL" id="LECT01000028">
    <property type="protein sequence ID" value="KLU04580.1"/>
    <property type="molecule type" value="Genomic_DNA"/>
</dbReference>
<keyword evidence="1" id="KW-1133">Transmembrane helix</keyword>
<feature type="transmembrane region" description="Helical" evidence="1">
    <location>
        <begin position="59"/>
        <end position="80"/>
    </location>
</feature>
<organism evidence="2 3">
    <name type="scientific">Rhodopirellula islandica</name>
    <dbReference type="NCBI Taxonomy" id="595434"/>
    <lineage>
        <taxon>Bacteria</taxon>
        <taxon>Pseudomonadati</taxon>
        <taxon>Planctomycetota</taxon>
        <taxon>Planctomycetia</taxon>
        <taxon>Pirellulales</taxon>
        <taxon>Pirellulaceae</taxon>
        <taxon>Rhodopirellula</taxon>
    </lineage>
</organism>
<protein>
    <submittedName>
        <fullName evidence="2">Alkaline ceramidase domain protein</fullName>
    </submittedName>
</protein>
<keyword evidence="1" id="KW-0812">Transmembrane</keyword>
<proteinExistence type="predicted"/>
<evidence type="ECO:0000313" key="2">
    <source>
        <dbReference type="EMBL" id="KLU04580.1"/>
    </source>
</evidence>
<dbReference type="AlphaFoldDB" id="A0A0J1BDE6"/>
<reference evidence="2" key="1">
    <citation type="submission" date="2015-05" db="EMBL/GenBank/DDBJ databases">
        <title>Permanent draft genome of Rhodopirellula islandicus K833.</title>
        <authorList>
            <person name="Kizina J."/>
            <person name="Richter M."/>
            <person name="Glockner F.O."/>
            <person name="Harder J."/>
        </authorList>
    </citation>
    <scope>NUCLEOTIDE SEQUENCE [LARGE SCALE GENOMIC DNA]</scope>
    <source>
        <strain evidence="2">K833</strain>
    </source>
</reference>
<name>A0A0J1BDE6_RHOIS</name>
<keyword evidence="3" id="KW-1185">Reference proteome</keyword>
<comment type="caution">
    <text evidence="2">The sequence shown here is derived from an EMBL/GenBank/DDBJ whole genome shotgun (WGS) entry which is preliminary data.</text>
</comment>
<evidence type="ECO:0000313" key="3">
    <source>
        <dbReference type="Proteomes" id="UP000036367"/>
    </source>
</evidence>